<evidence type="ECO:0000256" key="13">
    <source>
        <dbReference type="SAM" id="MobiDB-lite"/>
    </source>
</evidence>
<keyword evidence="7" id="KW-0808">Transferase</keyword>
<evidence type="ECO:0000256" key="12">
    <source>
        <dbReference type="ARBA" id="ARBA00078502"/>
    </source>
</evidence>
<keyword evidence="8" id="KW-0547">Nucleotide-binding</keyword>
<feature type="region of interest" description="Disordered" evidence="13">
    <location>
        <begin position="585"/>
        <end position="642"/>
    </location>
</feature>
<keyword evidence="6" id="KW-0963">Cytoplasm</keyword>
<dbReference type="EC" id="2.7.4.3" evidence="5"/>
<feature type="domain" description="AAA+ ATPase" evidence="14">
    <location>
        <begin position="1238"/>
        <end position="1376"/>
    </location>
</feature>
<evidence type="ECO:0000256" key="8">
    <source>
        <dbReference type="ARBA" id="ARBA00022741"/>
    </source>
</evidence>
<name>A0AAN9AX17_9CAEN</name>
<evidence type="ECO:0000259" key="14">
    <source>
        <dbReference type="SMART" id="SM00382"/>
    </source>
</evidence>
<dbReference type="GO" id="GO:0005737">
    <property type="term" value="C:cytoplasm"/>
    <property type="evidence" value="ECO:0007669"/>
    <property type="project" value="UniProtKB-SubCell"/>
</dbReference>
<dbReference type="InterPro" id="IPR033690">
    <property type="entry name" value="Adenylat_kinase_CS"/>
</dbReference>
<evidence type="ECO:0000256" key="4">
    <source>
        <dbReference type="ARBA" id="ARBA00011245"/>
    </source>
</evidence>
<dbReference type="PANTHER" id="PTHR23359">
    <property type="entry name" value="NUCLEOTIDE KINASE"/>
    <property type="match status" value="1"/>
</dbReference>
<dbReference type="CDD" id="cd01428">
    <property type="entry name" value="ADK"/>
    <property type="match status" value="6"/>
</dbReference>
<comment type="subcellular location">
    <subcellularLocation>
        <location evidence="3">Cytoplasm</location>
    </subcellularLocation>
</comment>
<organism evidence="15 16">
    <name type="scientific">Littorina saxatilis</name>
    <dbReference type="NCBI Taxonomy" id="31220"/>
    <lineage>
        <taxon>Eukaryota</taxon>
        <taxon>Metazoa</taxon>
        <taxon>Spiralia</taxon>
        <taxon>Lophotrochozoa</taxon>
        <taxon>Mollusca</taxon>
        <taxon>Gastropoda</taxon>
        <taxon>Caenogastropoda</taxon>
        <taxon>Littorinimorpha</taxon>
        <taxon>Littorinoidea</taxon>
        <taxon>Littorinidae</taxon>
        <taxon>Littorina</taxon>
    </lineage>
</organism>
<keyword evidence="9" id="KW-0418">Kinase</keyword>
<gene>
    <name evidence="15" type="ORF">V1264_006149</name>
</gene>
<feature type="compositionally biased region" description="Basic and acidic residues" evidence="13">
    <location>
        <begin position="80"/>
        <end position="97"/>
    </location>
</feature>
<feature type="region of interest" description="Disordered" evidence="13">
    <location>
        <begin position="319"/>
        <end position="404"/>
    </location>
</feature>
<feature type="domain" description="AAA+ ATPase" evidence="14">
    <location>
        <begin position="845"/>
        <end position="987"/>
    </location>
</feature>
<dbReference type="Proteomes" id="UP001374579">
    <property type="component" value="Unassembled WGS sequence"/>
</dbReference>
<feature type="region of interest" description="Disordered" evidence="13">
    <location>
        <begin position="65"/>
        <end position="119"/>
    </location>
</feature>
<dbReference type="InterPro" id="IPR027417">
    <property type="entry name" value="P-loop_NTPase"/>
</dbReference>
<evidence type="ECO:0000256" key="1">
    <source>
        <dbReference type="ARBA" id="ARBA00000582"/>
    </source>
</evidence>
<keyword evidence="16" id="KW-1185">Reference proteome</keyword>
<feature type="compositionally biased region" description="Polar residues" evidence="13">
    <location>
        <begin position="339"/>
        <end position="350"/>
    </location>
</feature>
<sequence>MSSVDAKTYLSRRNVPALFECLMTGLMFHQPTDHIKYLIECLEKVKAKGQDELRWNMFIEMQRSKTPLPPITPSNGRRPMSRERSMTPKDVEAKENEVDGTSQEENSTEPRVATPLPPIGDKGIPDVPVIFLMGGPGSGKSTQAEMLMMKYPGWVTIAMGELLRQEIAQRGAADAKWKMVGDLMSKGEMVPEDVVDTLLLTKMKASHNADGFIIQGFPRDMEQAHQYDKLVGRVDAVFLLDCEEESLSKQLLDRAKQTKRIDNNVNTVAKRIQAYKENTLPVLKHYDDMEKLFILEGEKEKDDIAEDLALVFETVIGGGKPILSPTPPKEAKPERKQSARSGKSTPQKAQSPEPETSSPEPDEADSAPLPSHLLPPEVTVKDEGRKPDMPQAPIIFVAGGPGSGKGTQCKRLLSRYTDAVHISMGDILRSKVAKEGTADAKWGMVTDLLRKGEMAPEDVTVELLTSALKEKANAHFYLVEGFPRNLEQLEDFNKTIGGMNFTILLDCEESILHYRLIKRGKESERIDDNLTAIRRKLTYFKQNTLPILKTFEDSGKLIAMSGDRDTDEIYYDLCKTLDFAIYGSMPEQPKAPSQEPETSSPEPDEADSAPLPSHLLPPEVTVKDEGRKPDMPQTPIVFIAGGPGSGKGTQCKRLLSRYTDAVHLSMGDILRSKVAKEGTADAKWGMVTDLLRKGEMAPEDVTVELLTSALKENPNAHFYLVEGFPRNLEQLEDFNKTIGGMNFTILLDCEESILHFRLSKRGKESERIDDNLTAIGRKLTYFKNNTLPILKTFEDSGKLIAMSGDRDTDEVFYDLCKIIDYGIYGSLPEQPAGAETKAAKGDLKDAKIVFVIGGPGSGKGTQCAKIVEKYGFTHLSSGDLLRAEVASGSERGKKLTAIMEKGDLVPLDTVLELLKEAMIAKASSSKGFLIDGYPRELEQGLRFEKEVAPAKLVLCFDVSDETMTKRLMGRAATSGRVDDNEETIKKRLETFHSVTQPVIDHYAKENRVKNIKAEGEVDEIFSEVVKIFDVEFKTDTSALKDCKVVFVVGGPGSGKGTQCAKIVEKYGYTHLSSGDLLRAEVASGSERGKALNAVMQKGDLVTLDTVLELLKEAMVAKAATSKGFLIDGYPRELEQGTRFEQEVTEAQFVLYFEAADETMVKRLMGRAETSGRVDDNEETIKKRLATFHDVTKPVITYYEKLDKLKKVSAEDGPDEVFAQVEKIFEETGAGTVDPKLKDAKVVFVIGGPGSGKGTQCANLVKEYGFCHLSSGDLLRAEVASGSERGKRLNAIMEKGELVSLDEVLGLLKDAMLKNVSDTKCFLIDGYPRELEQGKRFEAEVAPCTCVLYFDVSDATMTSRLLERGKSSGRVDDNEATIKKRLDTFHNQTKPVIEFYKKQDKAKEIKAEGGIDEVYVEVKKFMDSKKW</sequence>
<evidence type="ECO:0000256" key="10">
    <source>
        <dbReference type="ARBA" id="ARBA00022840"/>
    </source>
</evidence>
<dbReference type="GO" id="GO:0005524">
    <property type="term" value="F:ATP binding"/>
    <property type="evidence" value="ECO:0007669"/>
    <property type="project" value="UniProtKB-KW"/>
</dbReference>
<accession>A0AAN9AX17</accession>
<evidence type="ECO:0000313" key="16">
    <source>
        <dbReference type="Proteomes" id="UP001374579"/>
    </source>
</evidence>
<reference evidence="15 16" key="1">
    <citation type="submission" date="2024-02" db="EMBL/GenBank/DDBJ databases">
        <title>Chromosome-scale genome assembly of the rough periwinkle Littorina saxatilis.</title>
        <authorList>
            <person name="De Jode A."/>
            <person name="Faria R."/>
            <person name="Formenti G."/>
            <person name="Sims Y."/>
            <person name="Smith T.P."/>
            <person name="Tracey A."/>
            <person name="Wood J.M.D."/>
            <person name="Zagrodzka Z.B."/>
            <person name="Johannesson K."/>
            <person name="Butlin R.K."/>
            <person name="Leder E.H."/>
        </authorList>
    </citation>
    <scope>NUCLEOTIDE SEQUENCE [LARGE SCALE GENOMIC DNA]</scope>
    <source>
        <strain evidence="15">Snail1</strain>
        <tissue evidence="15">Muscle</tissue>
    </source>
</reference>
<dbReference type="InterPro" id="IPR003593">
    <property type="entry name" value="AAA+_ATPase"/>
</dbReference>
<dbReference type="SUPFAM" id="SSF52540">
    <property type="entry name" value="P-loop containing nucleoside triphosphate hydrolases"/>
    <property type="match status" value="6"/>
</dbReference>
<dbReference type="NCBIfam" id="TIGR01360">
    <property type="entry name" value="aden_kin_iso1"/>
    <property type="match status" value="2"/>
</dbReference>
<evidence type="ECO:0000256" key="5">
    <source>
        <dbReference type="ARBA" id="ARBA00012955"/>
    </source>
</evidence>
<dbReference type="EMBL" id="JBAMIC010000018">
    <property type="protein sequence ID" value="KAK7094617.1"/>
    <property type="molecule type" value="Genomic_DNA"/>
</dbReference>
<dbReference type="InterPro" id="IPR006267">
    <property type="entry name" value="AK1/5"/>
</dbReference>
<dbReference type="Pfam" id="PF00406">
    <property type="entry name" value="ADK"/>
    <property type="match status" value="6"/>
</dbReference>
<evidence type="ECO:0000256" key="2">
    <source>
        <dbReference type="ARBA" id="ARBA00003053"/>
    </source>
</evidence>
<dbReference type="PRINTS" id="PR00094">
    <property type="entry name" value="ADENYLTKNASE"/>
</dbReference>
<comment type="catalytic activity">
    <reaction evidence="1">
        <text>AMP + ATP = 2 ADP</text>
        <dbReference type="Rhea" id="RHEA:12973"/>
        <dbReference type="ChEBI" id="CHEBI:30616"/>
        <dbReference type="ChEBI" id="CHEBI:456215"/>
        <dbReference type="ChEBI" id="CHEBI:456216"/>
        <dbReference type="EC" id="2.7.4.3"/>
    </reaction>
</comment>
<dbReference type="CDD" id="cd22978">
    <property type="entry name" value="DD_AK5"/>
    <property type="match status" value="1"/>
</dbReference>
<feature type="domain" description="AAA+ ATPase" evidence="14">
    <location>
        <begin position="1041"/>
        <end position="1156"/>
    </location>
</feature>
<feature type="compositionally biased region" description="Basic and acidic residues" evidence="13">
    <location>
        <begin position="379"/>
        <end position="388"/>
    </location>
</feature>
<evidence type="ECO:0000256" key="7">
    <source>
        <dbReference type="ARBA" id="ARBA00022679"/>
    </source>
</evidence>
<evidence type="ECO:0000313" key="15">
    <source>
        <dbReference type="EMBL" id="KAK7094617.1"/>
    </source>
</evidence>
<dbReference type="FunFam" id="3.40.50.300:FF:000315">
    <property type="entry name" value="Adenylate kinase 1"/>
    <property type="match status" value="3"/>
</dbReference>
<dbReference type="SMART" id="SM00382">
    <property type="entry name" value="AAA"/>
    <property type="match status" value="4"/>
</dbReference>
<feature type="compositionally biased region" description="Basic and acidic residues" evidence="13">
    <location>
        <begin position="621"/>
        <end position="630"/>
    </location>
</feature>
<evidence type="ECO:0000256" key="3">
    <source>
        <dbReference type="ARBA" id="ARBA00004496"/>
    </source>
</evidence>
<feature type="domain" description="AAA+ ATPase" evidence="14">
    <location>
        <begin position="126"/>
        <end position="428"/>
    </location>
</feature>
<dbReference type="HAMAP" id="MF_00235">
    <property type="entry name" value="Adenylate_kinase_Adk"/>
    <property type="match status" value="6"/>
</dbReference>
<dbReference type="GO" id="GO:0004017">
    <property type="term" value="F:AMP kinase activity"/>
    <property type="evidence" value="ECO:0007669"/>
    <property type="project" value="UniProtKB-EC"/>
</dbReference>
<evidence type="ECO:0000256" key="9">
    <source>
        <dbReference type="ARBA" id="ARBA00022777"/>
    </source>
</evidence>
<comment type="subunit">
    <text evidence="4">Monomer.</text>
</comment>
<proteinExistence type="inferred from homology"/>
<dbReference type="Gene3D" id="3.40.50.300">
    <property type="entry name" value="P-loop containing nucleotide triphosphate hydrolases"/>
    <property type="match status" value="6"/>
</dbReference>
<dbReference type="PROSITE" id="PS00113">
    <property type="entry name" value="ADENYLATE_KINASE"/>
    <property type="match status" value="3"/>
</dbReference>
<feature type="compositionally biased region" description="Low complexity" evidence="13">
    <location>
        <begin position="591"/>
        <end position="601"/>
    </location>
</feature>
<evidence type="ECO:0000256" key="11">
    <source>
        <dbReference type="ARBA" id="ARBA00031517"/>
    </source>
</evidence>
<comment type="function">
    <text evidence="2">Catalyzes the reversible transfer of the terminal phosphate group between ATP and AMP. Plays an important role in cellular energy homeostasis and in adenine nucleotide metabolism.</text>
</comment>
<protein>
    <recommendedName>
        <fullName evidence="5">adenylate kinase</fullName>
        <ecNumber evidence="5">2.7.4.3</ecNumber>
    </recommendedName>
    <alternativeName>
        <fullName evidence="11">ATP:AMP phosphotransferase</fullName>
    </alternativeName>
    <alternativeName>
        <fullName evidence="12">Adenylate monophosphate kinase</fullName>
    </alternativeName>
</protein>
<evidence type="ECO:0000256" key="6">
    <source>
        <dbReference type="ARBA" id="ARBA00022490"/>
    </source>
</evidence>
<dbReference type="InterPro" id="IPR000850">
    <property type="entry name" value="Adenylat/UMP-CMP_kin"/>
</dbReference>
<dbReference type="GO" id="GO:0046034">
    <property type="term" value="P:ATP metabolic process"/>
    <property type="evidence" value="ECO:0007669"/>
    <property type="project" value="InterPro"/>
</dbReference>
<comment type="caution">
    <text evidence="15">The sequence shown here is derived from an EMBL/GenBank/DDBJ whole genome shotgun (WGS) entry which is preliminary data.</text>
</comment>
<keyword evidence="10" id="KW-0067">ATP-binding</keyword>